<dbReference type="AlphaFoldDB" id="A0A2A6BNG2"/>
<dbReference type="SMART" id="SM00355">
    <property type="entry name" value="ZnF_C2H2"/>
    <property type="match status" value="4"/>
</dbReference>
<feature type="region of interest" description="Disordered" evidence="7">
    <location>
        <begin position="744"/>
        <end position="771"/>
    </location>
</feature>
<protein>
    <submittedName>
        <fullName evidence="9">Zinc finger protein</fullName>
    </submittedName>
</protein>
<keyword evidence="5" id="KW-0862">Zinc</keyword>
<evidence type="ECO:0000256" key="7">
    <source>
        <dbReference type="SAM" id="MobiDB-lite"/>
    </source>
</evidence>
<evidence type="ECO:0000256" key="8">
    <source>
        <dbReference type="SAM" id="Phobius"/>
    </source>
</evidence>
<feature type="region of interest" description="Disordered" evidence="7">
    <location>
        <begin position="557"/>
        <end position="584"/>
    </location>
</feature>
<dbReference type="PROSITE" id="PS50157">
    <property type="entry name" value="ZINC_FINGER_C2H2_2"/>
    <property type="match status" value="3"/>
</dbReference>
<dbReference type="GO" id="GO:0006357">
    <property type="term" value="P:regulation of transcription by RNA polymerase II"/>
    <property type="evidence" value="ECO:0000318"/>
    <property type="project" value="GO_Central"/>
</dbReference>
<dbReference type="Pfam" id="PF13912">
    <property type="entry name" value="zf-C2H2_6"/>
    <property type="match status" value="3"/>
</dbReference>
<dbReference type="InterPro" id="IPR050888">
    <property type="entry name" value="ZnF_C2H2-type_TF"/>
</dbReference>
<dbReference type="PROSITE" id="PS00028">
    <property type="entry name" value="ZINC_FINGER_C2H2_1"/>
    <property type="match status" value="3"/>
</dbReference>
<keyword evidence="3" id="KW-0677">Repeat</keyword>
<dbReference type="Proteomes" id="UP000005239">
    <property type="component" value="Unassembled WGS sequence"/>
</dbReference>
<evidence type="ECO:0000313" key="9">
    <source>
        <dbReference type="EnsemblMetazoa" id="PPA10603.1"/>
    </source>
</evidence>
<accession>A0A8R1YAX4</accession>
<reference evidence="10" key="1">
    <citation type="journal article" date="2008" name="Nat. Genet.">
        <title>The Pristionchus pacificus genome provides a unique perspective on nematode lifestyle and parasitism.</title>
        <authorList>
            <person name="Dieterich C."/>
            <person name="Clifton S.W."/>
            <person name="Schuster L.N."/>
            <person name="Chinwalla A."/>
            <person name="Delehaunty K."/>
            <person name="Dinkelacker I."/>
            <person name="Fulton L."/>
            <person name="Fulton R."/>
            <person name="Godfrey J."/>
            <person name="Minx P."/>
            <person name="Mitreva M."/>
            <person name="Roeseler W."/>
            <person name="Tian H."/>
            <person name="Witte H."/>
            <person name="Yang S.P."/>
            <person name="Wilson R.K."/>
            <person name="Sommer R.J."/>
        </authorList>
    </citation>
    <scope>NUCLEOTIDE SEQUENCE [LARGE SCALE GENOMIC DNA]</scope>
    <source>
        <strain evidence="10">PS312</strain>
    </source>
</reference>
<organism evidence="9 10">
    <name type="scientific">Pristionchus pacificus</name>
    <name type="common">Parasitic nematode worm</name>
    <dbReference type="NCBI Taxonomy" id="54126"/>
    <lineage>
        <taxon>Eukaryota</taxon>
        <taxon>Metazoa</taxon>
        <taxon>Ecdysozoa</taxon>
        <taxon>Nematoda</taxon>
        <taxon>Chromadorea</taxon>
        <taxon>Rhabditida</taxon>
        <taxon>Rhabditina</taxon>
        <taxon>Diplogasteromorpha</taxon>
        <taxon>Diplogasteroidea</taxon>
        <taxon>Neodiplogasteridae</taxon>
        <taxon>Pristionchus</taxon>
    </lineage>
</organism>
<comment type="subcellular location">
    <subcellularLocation>
        <location evidence="1">Nucleus</location>
    </subcellularLocation>
</comment>
<evidence type="ECO:0000256" key="3">
    <source>
        <dbReference type="ARBA" id="ARBA00022737"/>
    </source>
</evidence>
<proteinExistence type="predicted"/>
<feature type="compositionally biased region" description="Basic and acidic residues" evidence="7">
    <location>
        <begin position="472"/>
        <end position="485"/>
    </location>
</feature>
<evidence type="ECO:0000313" key="10">
    <source>
        <dbReference type="Proteomes" id="UP000005239"/>
    </source>
</evidence>
<keyword evidence="8" id="KW-1133">Transmembrane helix</keyword>
<evidence type="ECO:0000256" key="1">
    <source>
        <dbReference type="ARBA" id="ARBA00004123"/>
    </source>
</evidence>
<evidence type="ECO:0000256" key="4">
    <source>
        <dbReference type="ARBA" id="ARBA00022771"/>
    </source>
</evidence>
<dbReference type="GO" id="GO:0005694">
    <property type="term" value="C:chromosome"/>
    <property type="evidence" value="ECO:0000318"/>
    <property type="project" value="GO_Central"/>
</dbReference>
<dbReference type="SUPFAM" id="SSF57667">
    <property type="entry name" value="beta-beta-alpha zinc fingers"/>
    <property type="match status" value="1"/>
</dbReference>
<dbReference type="Gene3D" id="3.30.160.60">
    <property type="entry name" value="Classic Zinc Finger"/>
    <property type="match status" value="2"/>
</dbReference>
<dbReference type="EnsemblMetazoa" id="PPA10603.1">
    <property type="protein sequence ID" value="PPA10603.1"/>
    <property type="gene ID" value="WBGene00100157"/>
</dbReference>
<dbReference type="GO" id="GO:0043035">
    <property type="term" value="F:chromatin insulator sequence binding"/>
    <property type="evidence" value="ECO:0000318"/>
    <property type="project" value="GO_Central"/>
</dbReference>
<keyword evidence="2" id="KW-0479">Metal-binding</keyword>
<keyword evidence="6" id="KW-0539">Nucleus</keyword>
<sequence length="865" mass="94765">MTMWVYVIIFMALLIFLCFVMYAITMIRNSKAVTDSAPVCPDTARQWCPDIYASPLIDEELFHAQMPFNERDTSNWPDHRLLIRRLAREQVERQERAWRVRGWRRFLDFDRPYIFGLSQDEHDVLVPDTAAPASGVEIVEETVKMMQINRERPGVDEMKQLAKALPSSDRLLFRRLLQLLENFRMRDDNYRDLVVKSQGKQLEKEIIPYEEKSSCPLKSLIIAVARGVLSLVEFVRPKHGKELHCANEETLKELRGLLNKGHFGRSAGLLKLMISALATSIRYGPDSEKAGQPTHELVRGVHNSQKDVTFGQEPIDRLIIEIGSGVVDLLECAKQAALGRMENSDGDSTQAMVEEDVMIDGVTPHQQQDQAHRAVTSARSQKQQNHEAVATPVCQRPQNTATPPSRQHWVGKAAAAWPAPDAAQVAAAARGAAAAAAAAAASLPPASSSFECDECPRSFATEKGMRQHHSMMHKEAAQRRREERAASGAPSRARRSRSRSVVPPRASRAPSAARGVAADAAADSQFECDECGREFATERGMRTHHSRMHKEAAQRLREARAASIAPARAQRDRSASVAPRLARAKSAAPSSTAVLIMSARRRAEPLAKRPAAPAAHAAPAATDTTSLSDRAAASLKRAAGGLGATTPTPPSSPSPATTFNSVFAAATLCPAATSAVSAAASFNFAFAAAAAETYAVKATVSSIPYVCELCADKSFETERGLNLHHRRMHGEFAVRRQRAASLAPFRTRRSRSMSVAPRVERSKSAPATGHPCTECDQEFGSQQGLKAHYTKKHSDDAAKRRRYREFMSPARPPVKRARAATVAPEAADGPRRSILITAGKPTRVRKTVQILEPNLSSQQSVHYAS</sequence>
<dbReference type="InterPro" id="IPR013087">
    <property type="entry name" value="Znf_C2H2_type"/>
</dbReference>
<dbReference type="GO" id="GO:0008270">
    <property type="term" value="F:zinc ion binding"/>
    <property type="evidence" value="ECO:0007669"/>
    <property type="project" value="UniProtKB-KW"/>
</dbReference>
<feature type="region of interest" description="Disordered" evidence="7">
    <location>
        <begin position="383"/>
        <end position="413"/>
    </location>
</feature>
<feature type="region of interest" description="Disordered" evidence="7">
    <location>
        <begin position="605"/>
        <end position="628"/>
    </location>
</feature>
<evidence type="ECO:0000256" key="6">
    <source>
        <dbReference type="ARBA" id="ARBA00023242"/>
    </source>
</evidence>
<dbReference type="PANTHER" id="PTHR24406">
    <property type="entry name" value="TRANSCRIPTIONAL REPRESSOR CTCFL-RELATED"/>
    <property type="match status" value="1"/>
</dbReference>
<evidence type="ECO:0000256" key="5">
    <source>
        <dbReference type="ARBA" id="ARBA00022833"/>
    </source>
</evidence>
<name>A0A2A6BNG2_PRIPA</name>
<dbReference type="InterPro" id="IPR036236">
    <property type="entry name" value="Znf_C2H2_sf"/>
</dbReference>
<keyword evidence="10" id="KW-1185">Reference proteome</keyword>
<feature type="compositionally biased region" description="Low complexity" evidence="7">
    <location>
        <begin position="608"/>
        <end position="621"/>
    </location>
</feature>
<reference evidence="9" key="2">
    <citation type="submission" date="2022-06" db="UniProtKB">
        <authorList>
            <consortium name="EnsemblMetazoa"/>
        </authorList>
    </citation>
    <scope>IDENTIFICATION</scope>
    <source>
        <strain evidence="9">PS312</strain>
    </source>
</reference>
<feature type="transmembrane region" description="Helical" evidence="8">
    <location>
        <begin position="6"/>
        <end position="24"/>
    </location>
</feature>
<feature type="region of interest" description="Disordered" evidence="7">
    <location>
        <begin position="462"/>
        <end position="516"/>
    </location>
</feature>
<feature type="compositionally biased region" description="Low complexity" evidence="7">
    <location>
        <begin position="499"/>
        <end position="516"/>
    </location>
</feature>
<evidence type="ECO:0000256" key="2">
    <source>
        <dbReference type="ARBA" id="ARBA00022723"/>
    </source>
</evidence>
<dbReference type="GO" id="GO:0005634">
    <property type="term" value="C:nucleus"/>
    <property type="evidence" value="ECO:0007669"/>
    <property type="project" value="UniProtKB-SubCell"/>
</dbReference>
<keyword evidence="8" id="KW-0472">Membrane</keyword>
<keyword evidence="4" id="KW-0863">Zinc-finger</keyword>
<gene>
    <name evidence="9" type="primary">WBGene00100157</name>
</gene>
<feature type="compositionally biased region" description="Polar residues" evidence="7">
    <location>
        <begin position="396"/>
        <end position="405"/>
    </location>
</feature>
<accession>A0A2A6BNG2</accession>
<keyword evidence="8" id="KW-0812">Transmembrane</keyword>